<dbReference type="Proteomes" id="UP001488838">
    <property type="component" value="Unassembled WGS sequence"/>
</dbReference>
<feature type="compositionally biased region" description="Basic and acidic residues" evidence="1">
    <location>
        <begin position="86"/>
        <end position="100"/>
    </location>
</feature>
<evidence type="ECO:0000313" key="2">
    <source>
        <dbReference type="EMBL" id="KAK7812533.1"/>
    </source>
</evidence>
<comment type="caution">
    <text evidence="2">The sequence shown here is derived from an EMBL/GenBank/DDBJ whole genome shotgun (WGS) entry which is preliminary data.</text>
</comment>
<dbReference type="AlphaFoldDB" id="A0AAW0IEG3"/>
<sequence>MTAIVSKEEMVSLTDKLHALESLMMALEHNTGQEIQDLQKAMVSRFNKIEEIIDSDEQEQKDPPERTSPPGQLEVILEDDMPSLSKDCRQSDSWPARDTDPVEEDPVEGRAIGEHLKEEMGRRQDKNSSHNLKNNKKTPDHSELMTEGLEHPIPEEVENSVIMKAIESLKQGLMECPELQVPLFLVFLVIYLITMAFGQENPQHAPDAQVPKLDCQHPAGKHRQLLCSTLVQDLDHTRV</sequence>
<reference evidence="2 3" key="1">
    <citation type="journal article" date="2023" name="bioRxiv">
        <title>Conserved and derived expression patterns and positive selection on dental genes reveal complex evolutionary context of ever-growing rodent molars.</title>
        <authorList>
            <person name="Calamari Z.T."/>
            <person name="Song A."/>
            <person name="Cohen E."/>
            <person name="Akter M."/>
            <person name="Roy R.D."/>
            <person name="Hallikas O."/>
            <person name="Christensen M.M."/>
            <person name="Li P."/>
            <person name="Marangoni P."/>
            <person name="Jernvall J."/>
            <person name="Klein O.D."/>
        </authorList>
    </citation>
    <scope>NUCLEOTIDE SEQUENCE [LARGE SCALE GENOMIC DNA]</scope>
    <source>
        <strain evidence="2">V071</strain>
    </source>
</reference>
<accession>A0AAW0IEG3</accession>
<proteinExistence type="predicted"/>
<evidence type="ECO:0000256" key="1">
    <source>
        <dbReference type="SAM" id="MobiDB-lite"/>
    </source>
</evidence>
<name>A0AAW0IEG3_MYOGA</name>
<dbReference type="EMBL" id="JBBHLL010000150">
    <property type="protein sequence ID" value="KAK7812533.1"/>
    <property type="molecule type" value="Genomic_DNA"/>
</dbReference>
<gene>
    <name evidence="2" type="ORF">U0070_014866</name>
</gene>
<feature type="compositionally biased region" description="Basic and acidic residues" evidence="1">
    <location>
        <begin position="107"/>
        <end position="128"/>
    </location>
</feature>
<keyword evidence="3" id="KW-1185">Reference proteome</keyword>
<protein>
    <submittedName>
        <fullName evidence="2">Uncharacterized protein</fullName>
    </submittedName>
</protein>
<feature type="region of interest" description="Disordered" evidence="1">
    <location>
        <begin position="52"/>
        <end position="145"/>
    </location>
</feature>
<organism evidence="2 3">
    <name type="scientific">Myodes glareolus</name>
    <name type="common">Bank vole</name>
    <name type="synonym">Clethrionomys glareolus</name>
    <dbReference type="NCBI Taxonomy" id="447135"/>
    <lineage>
        <taxon>Eukaryota</taxon>
        <taxon>Metazoa</taxon>
        <taxon>Chordata</taxon>
        <taxon>Craniata</taxon>
        <taxon>Vertebrata</taxon>
        <taxon>Euteleostomi</taxon>
        <taxon>Mammalia</taxon>
        <taxon>Eutheria</taxon>
        <taxon>Euarchontoglires</taxon>
        <taxon>Glires</taxon>
        <taxon>Rodentia</taxon>
        <taxon>Myomorpha</taxon>
        <taxon>Muroidea</taxon>
        <taxon>Cricetidae</taxon>
        <taxon>Arvicolinae</taxon>
        <taxon>Myodes</taxon>
    </lineage>
</organism>
<evidence type="ECO:0000313" key="3">
    <source>
        <dbReference type="Proteomes" id="UP001488838"/>
    </source>
</evidence>